<dbReference type="OrthoDB" id="1048390at2"/>
<keyword evidence="1" id="KW-0472">Membrane</keyword>
<proteinExistence type="predicted"/>
<feature type="transmembrane region" description="Helical" evidence="1">
    <location>
        <begin position="21"/>
        <end position="41"/>
    </location>
</feature>
<evidence type="ECO:0000256" key="1">
    <source>
        <dbReference type="SAM" id="Phobius"/>
    </source>
</evidence>
<gene>
    <name evidence="2" type="ORF">SAMN05444349_102221</name>
</gene>
<name>A0A1M4TRU5_9BACE</name>
<feature type="transmembrane region" description="Helical" evidence="1">
    <location>
        <begin position="61"/>
        <end position="83"/>
    </location>
</feature>
<keyword evidence="1" id="KW-1133">Transmembrane helix</keyword>
<keyword evidence="1" id="KW-0812">Transmembrane</keyword>
<dbReference type="AlphaFoldDB" id="A0A1M4TRU5"/>
<evidence type="ECO:0000313" key="3">
    <source>
        <dbReference type="Proteomes" id="UP000184436"/>
    </source>
</evidence>
<protein>
    <submittedName>
        <fullName evidence="2">Uncharacterized protein</fullName>
    </submittedName>
</protein>
<organism evidence="2 3">
    <name type="scientific">Bacteroides faecichinchillae</name>
    <dbReference type="NCBI Taxonomy" id="871325"/>
    <lineage>
        <taxon>Bacteria</taxon>
        <taxon>Pseudomonadati</taxon>
        <taxon>Bacteroidota</taxon>
        <taxon>Bacteroidia</taxon>
        <taxon>Bacteroidales</taxon>
        <taxon>Bacteroidaceae</taxon>
        <taxon>Bacteroides</taxon>
    </lineage>
</organism>
<reference evidence="2 3" key="1">
    <citation type="submission" date="2016-11" db="EMBL/GenBank/DDBJ databases">
        <authorList>
            <person name="Jaros S."/>
            <person name="Januszkiewicz K."/>
            <person name="Wedrychowicz H."/>
        </authorList>
    </citation>
    <scope>NUCLEOTIDE SEQUENCE [LARGE SCALE GENOMIC DNA]</scope>
    <source>
        <strain evidence="2 3">DSM 26883</strain>
    </source>
</reference>
<sequence length="132" mass="15860">MNIFSKIYKFLYDLNKVESELHWIRKGWYIILLIFSSMYVLKNFDTFVTQCFICKFDGNSLIFVLWLLLLIMPLINSIEGYGFKFNKEQAKQDEITHKIKILKEDIIKQNNHPDLAELENQLKDIQKEYTNE</sequence>
<accession>A0A1M4TRU5</accession>
<keyword evidence="3" id="KW-1185">Reference proteome</keyword>
<dbReference type="RefSeq" id="WP_008628681.1">
    <property type="nucleotide sequence ID" value="NZ_SSTN01000016.1"/>
</dbReference>
<evidence type="ECO:0000313" key="2">
    <source>
        <dbReference type="EMBL" id="SHE47138.1"/>
    </source>
</evidence>
<dbReference type="EMBL" id="FQVD01000002">
    <property type="protein sequence ID" value="SHE47138.1"/>
    <property type="molecule type" value="Genomic_DNA"/>
</dbReference>
<dbReference type="Proteomes" id="UP000184436">
    <property type="component" value="Unassembled WGS sequence"/>
</dbReference>
<dbReference type="STRING" id="871325.SAMN05444349_102221"/>